<dbReference type="EMBL" id="CP036280">
    <property type="protein sequence ID" value="QDU72806.1"/>
    <property type="molecule type" value="Genomic_DNA"/>
</dbReference>
<keyword evidence="2" id="KW-1185">Reference proteome</keyword>
<gene>
    <name evidence="1" type="ORF">Pan265_26800</name>
</gene>
<reference evidence="1 2" key="1">
    <citation type="submission" date="2019-02" db="EMBL/GenBank/DDBJ databases">
        <title>Deep-cultivation of Planctomycetes and their phenomic and genomic characterization uncovers novel biology.</title>
        <authorList>
            <person name="Wiegand S."/>
            <person name="Jogler M."/>
            <person name="Boedeker C."/>
            <person name="Pinto D."/>
            <person name="Vollmers J."/>
            <person name="Rivas-Marin E."/>
            <person name="Kohn T."/>
            <person name="Peeters S.H."/>
            <person name="Heuer A."/>
            <person name="Rast P."/>
            <person name="Oberbeckmann S."/>
            <person name="Bunk B."/>
            <person name="Jeske O."/>
            <person name="Meyerdierks A."/>
            <person name="Storesund J.E."/>
            <person name="Kallscheuer N."/>
            <person name="Luecker S."/>
            <person name="Lage O.M."/>
            <person name="Pohl T."/>
            <person name="Merkel B.J."/>
            <person name="Hornburger P."/>
            <person name="Mueller R.-W."/>
            <person name="Bruemmer F."/>
            <person name="Labrenz M."/>
            <person name="Spormann A.M."/>
            <person name="Op den Camp H."/>
            <person name="Overmann J."/>
            <person name="Amann R."/>
            <person name="Jetten M.S.M."/>
            <person name="Mascher T."/>
            <person name="Medema M.H."/>
            <person name="Devos D.P."/>
            <person name="Kaster A.-K."/>
            <person name="Ovreas L."/>
            <person name="Rohde M."/>
            <person name="Galperin M.Y."/>
            <person name="Jogler C."/>
        </authorList>
    </citation>
    <scope>NUCLEOTIDE SEQUENCE [LARGE SCALE GENOMIC DNA]</scope>
    <source>
        <strain evidence="1 2">Pan265</strain>
    </source>
</reference>
<accession>A0A518C0R1</accession>
<dbReference type="RefSeq" id="WP_145446963.1">
    <property type="nucleotide sequence ID" value="NZ_CP036280.1"/>
</dbReference>
<dbReference type="Proteomes" id="UP000320386">
    <property type="component" value="Chromosome"/>
</dbReference>
<dbReference type="KEGG" id="mcad:Pan265_26800"/>
<sequence>MNFSEDRDLLAYEPEVFSEVPFAAQERVSIADGVVTGSVLSSVSADFVAAGVSAGCVVLLDRVAHEVVEVLDGQSLRVSRLRVRASDALVSAAEGEGVAVRVRTFAAQASLVHDLLLRLLGLEGEDGLGEGSVVSLGAVCRLECLGALELIYSAAASVGGANESVLAKSALYRGRFRRACRETTVGVDVDGDGLADERRGLGLVSLVRA</sequence>
<evidence type="ECO:0000313" key="1">
    <source>
        <dbReference type="EMBL" id="QDU72806.1"/>
    </source>
</evidence>
<name>A0A518C0R1_9BACT</name>
<organism evidence="1 2">
    <name type="scientific">Mucisphaera calidilacus</name>
    <dbReference type="NCBI Taxonomy" id="2527982"/>
    <lineage>
        <taxon>Bacteria</taxon>
        <taxon>Pseudomonadati</taxon>
        <taxon>Planctomycetota</taxon>
        <taxon>Phycisphaerae</taxon>
        <taxon>Phycisphaerales</taxon>
        <taxon>Phycisphaeraceae</taxon>
        <taxon>Mucisphaera</taxon>
    </lineage>
</organism>
<protein>
    <submittedName>
        <fullName evidence="1">Uncharacterized protein</fullName>
    </submittedName>
</protein>
<dbReference type="AlphaFoldDB" id="A0A518C0R1"/>
<proteinExistence type="predicted"/>
<evidence type="ECO:0000313" key="2">
    <source>
        <dbReference type="Proteomes" id="UP000320386"/>
    </source>
</evidence>